<dbReference type="PANTHER" id="PTHR11014">
    <property type="entry name" value="PEPTIDASE M20 FAMILY MEMBER"/>
    <property type="match status" value="1"/>
</dbReference>
<protein>
    <submittedName>
        <fullName evidence="3">N-acyl-L-amino acid amidohydrolase</fullName>
        <ecNumber evidence="3">3.5.1.14</ecNumber>
    </submittedName>
</protein>
<accession>A0A6N2UD13</accession>
<dbReference type="CDD" id="cd03886">
    <property type="entry name" value="M20_Acy1"/>
    <property type="match status" value="1"/>
</dbReference>
<dbReference type="PANTHER" id="PTHR11014:SF63">
    <property type="entry name" value="METALLOPEPTIDASE, PUTATIVE (AFU_ORTHOLOGUE AFUA_6G09600)-RELATED"/>
    <property type="match status" value="1"/>
</dbReference>
<dbReference type="InterPro" id="IPR017439">
    <property type="entry name" value="Amidohydrolase"/>
</dbReference>
<keyword evidence="1" id="KW-0464">Manganese</keyword>
<dbReference type="SUPFAM" id="SSF53187">
    <property type="entry name" value="Zn-dependent exopeptidases"/>
    <property type="match status" value="1"/>
</dbReference>
<dbReference type="GO" id="GO:0004046">
    <property type="term" value="F:aminoacylase activity"/>
    <property type="evidence" value="ECO:0007669"/>
    <property type="project" value="UniProtKB-EC"/>
</dbReference>
<keyword evidence="1" id="KW-0479">Metal-binding</keyword>
<sequence>MNDILKRAEELKPEIIAWRRHIHENPEVSAVLPETSAYVMTELKKMGYEPTECGGGVTAVLEGDPNGKVFLLRADMDALPMAEESGLPFSSKNPKAAHTCGHDTHTAMLLGAAKILMENKDKVKGRVKFMFQPGEEGYNGCKQMIAAGILENPKVDAAMGIHSATAQEHPTGHVMYCNGPSMASADAFKITVTGKGAHGARPENGIDPINILCHIHSALQTINSRERPQQEPLILTIGQLVAGDACNIIPNSGFISGTIRAFNQDVRMLAKRRFIEIVEGITATFGGKVDIEWTTEMAPTINNIPQTDELVGYVKEMLGEDKVHCIPAGMGSEDFSEVMLAVPGSYLRVSLGSNDEGYTYGGHNPKVCFNEEGLPVGSAVYAYTAMSWLANHQ</sequence>
<name>A0A6N2UD13_9FIRM</name>
<dbReference type="Gene3D" id="3.40.630.10">
    <property type="entry name" value="Zn peptidases"/>
    <property type="match status" value="1"/>
</dbReference>
<dbReference type="Pfam" id="PF07687">
    <property type="entry name" value="M20_dimer"/>
    <property type="match status" value="1"/>
</dbReference>
<dbReference type="InterPro" id="IPR011650">
    <property type="entry name" value="Peptidase_M20_dimer"/>
</dbReference>
<gene>
    <name evidence="3" type="primary">amaA_7</name>
    <name evidence="3" type="ORF">AULFYP135_01858</name>
</gene>
<dbReference type="EMBL" id="CACRSL010000003">
    <property type="protein sequence ID" value="VYT15349.1"/>
    <property type="molecule type" value="Genomic_DNA"/>
</dbReference>
<proteinExistence type="predicted"/>
<feature type="binding site" evidence="1">
    <location>
        <position position="363"/>
    </location>
    <ligand>
        <name>Mn(2+)</name>
        <dbReference type="ChEBI" id="CHEBI:29035"/>
        <label>2</label>
    </ligand>
</feature>
<evidence type="ECO:0000256" key="1">
    <source>
        <dbReference type="PIRSR" id="PIRSR005962-1"/>
    </source>
</evidence>
<dbReference type="PIRSF" id="PIRSF005962">
    <property type="entry name" value="Pept_M20D_amidohydro"/>
    <property type="match status" value="1"/>
</dbReference>
<feature type="binding site" evidence="1">
    <location>
        <position position="136"/>
    </location>
    <ligand>
        <name>Mn(2+)</name>
        <dbReference type="ChEBI" id="CHEBI:29035"/>
        <label>2</label>
    </ligand>
</feature>
<dbReference type="SUPFAM" id="SSF55031">
    <property type="entry name" value="Bacterial exopeptidase dimerisation domain"/>
    <property type="match status" value="1"/>
</dbReference>
<evidence type="ECO:0000259" key="2">
    <source>
        <dbReference type="Pfam" id="PF07687"/>
    </source>
</evidence>
<dbReference type="Gene3D" id="3.30.70.360">
    <property type="match status" value="1"/>
</dbReference>
<feature type="binding site" evidence="1">
    <location>
        <position position="100"/>
    </location>
    <ligand>
        <name>Mn(2+)</name>
        <dbReference type="ChEBI" id="CHEBI:29035"/>
        <label>2</label>
    </ligand>
</feature>
<dbReference type="AlphaFoldDB" id="A0A6N2UD13"/>
<feature type="binding site" evidence="1">
    <location>
        <position position="102"/>
    </location>
    <ligand>
        <name>Mn(2+)</name>
        <dbReference type="ChEBI" id="CHEBI:29035"/>
        <label>2</label>
    </ligand>
</feature>
<dbReference type="NCBIfam" id="TIGR01891">
    <property type="entry name" value="amidohydrolases"/>
    <property type="match status" value="1"/>
</dbReference>
<dbReference type="InterPro" id="IPR002933">
    <property type="entry name" value="Peptidase_M20"/>
</dbReference>
<dbReference type="EC" id="3.5.1.14" evidence="3"/>
<comment type="cofactor">
    <cofactor evidence="1">
        <name>Mn(2+)</name>
        <dbReference type="ChEBI" id="CHEBI:29035"/>
    </cofactor>
    <text evidence="1">The Mn(2+) ion enhances activity.</text>
</comment>
<reference evidence="3" key="1">
    <citation type="submission" date="2019-11" db="EMBL/GenBank/DDBJ databases">
        <authorList>
            <person name="Feng L."/>
        </authorList>
    </citation>
    <scope>NUCLEOTIDE SEQUENCE</scope>
    <source>
        <strain evidence="3">AundefinedLFYP135</strain>
    </source>
</reference>
<dbReference type="GO" id="GO:0046872">
    <property type="term" value="F:metal ion binding"/>
    <property type="evidence" value="ECO:0007669"/>
    <property type="project" value="UniProtKB-KW"/>
</dbReference>
<keyword evidence="3" id="KW-0378">Hydrolase</keyword>
<feature type="domain" description="Peptidase M20 dimerisation" evidence="2">
    <location>
        <begin position="187"/>
        <end position="268"/>
    </location>
</feature>
<feature type="binding site" evidence="1">
    <location>
        <position position="162"/>
    </location>
    <ligand>
        <name>Mn(2+)</name>
        <dbReference type="ChEBI" id="CHEBI:29035"/>
        <label>2</label>
    </ligand>
</feature>
<organism evidence="3">
    <name type="scientific">uncultured Anaerotruncus sp</name>
    <dbReference type="NCBI Taxonomy" id="905011"/>
    <lineage>
        <taxon>Bacteria</taxon>
        <taxon>Bacillati</taxon>
        <taxon>Bacillota</taxon>
        <taxon>Clostridia</taxon>
        <taxon>Eubacteriales</taxon>
        <taxon>Oscillospiraceae</taxon>
        <taxon>Anaerotruncus</taxon>
        <taxon>environmental samples</taxon>
    </lineage>
</organism>
<dbReference type="Pfam" id="PF01546">
    <property type="entry name" value="Peptidase_M20"/>
    <property type="match status" value="1"/>
</dbReference>
<dbReference type="InterPro" id="IPR036264">
    <property type="entry name" value="Bact_exopeptidase_dim_dom"/>
</dbReference>
<evidence type="ECO:0000313" key="3">
    <source>
        <dbReference type="EMBL" id="VYT15349.1"/>
    </source>
</evidence>